<accession>A0ABX1QBF9</accession>
<dbReference type="RefSeq" id="WP_169260874.1">
    <property type="nucleotide sequence ID" value="NZ_WTVQ01000020.1"/>
</dbReference>
<feature type="signal peptide" evidence="5">
    <location>
        <begin position="1"/>
        <end position="20"/>
    </location>
</feature>
<feature type="chain" id="PRO_5046521893" description="NarX-like N-terminal domain-containing protein" evidence="5">
    <location>
        <begin position="21"/>
        <end position="258"/>
    </location>
</feature>
<keyword evidence="4" id="KW-0472">Membrane</keyword>
<keyword evidence="3" id="KW-1133">Transmembrane helix</keyword>
<comment type="subcellular location">
    <subcellularLocation>
        <location evidence="1">Membrane</location>
        <topology evidence="1">Multi-pass membrane protein</topology>
    </subcellularLocation>
</comment>
<proteinExistence type="predicted"/>
<organism evidence="7 8">
    <name type="scientific">Aromatoleum diolicum</name>
    <dbReference type="NCBI Taxonomy" id="75796"/>
    <lineage>
        <taxon>Bacteria</taxon>
        <taxon>Pseudomonadati</taxon>
        <taxon>Pseudomonadota</taxon>
        <taxon>Betaproteobacteria</taxon>
        <taxon>Rhodocyclales</taxon>
        <taxon>Rhodocyclaceae</taxon>
        <taxon>Aromatoleum</taxon>
    </lineage>
</organism>
<sequence>MLRKLSALLWAMCLAIAVHAAAPVLAPAASVNIAGEQRMLSQRLAKAYAQLGLNIVPGVAGMQVKESISRFEANLDLLRPGVASVAEAAPIYKRLVQEWSTLRAAAVIPVTRDSALAVSQRSQRVLDSAEQLTQALSAASGDVGRRVDLAGRQRMLSQRLVKAYMLQSWGVDSRENRHEMDAAAREFSEGLVALAALPDNTAEMRVELEEIALQWEWLQTALAVEGATSYRLVVAEAGDSILIAADRLTRLYEQSGVR</sequence>
<evidence type="ECO:0000259" key="6">
    <source>
        <dbReference type="Pfam" id="PF13675"/>
    </source>
</evidence>
<reference evidence="7 8" key="1">
    <citation type="submission" date="2019-12" db="EMBL/GenBank/DDBJ databases">
        <title>Comparative genomics gives insights into the taxonomy of the Azoarcus-Aromatoleum group and reveals separate origins of nif in the plant-associated Azoarcus and non-plant-associated Aromatoleum sub-groups.</title>
        <authorList>
            <person name="Lafos M."/>
            <person name="Maluk M."/>
            <person name="Batista M."/>
            <person name="Junghare M."/>
            <person name="Carmona M."/>
            <person name="Faoro H."/>
            <person name="Cruz L.M."/>
            <person name="Battistoni F."/>
            <person name="De Souza E."/>
            <person name="Pedrosa F."/>
            <person name="Chen W.-M."/>
            <person name="Poole P.S."/>
            <person name="Dixon R.A."/>
            <person name="James E.K."/>
        </authorList>
    </citation>
    <scope>NUCLEOTIDE SEQUENCE [LARGE SCALE GENOMIC DNA]</scope>
    <source>
        <strain evidence="7 8">22Lin</strain>
    </source>
</reference>
<keyword evidence="8" id="KW-1185">Reference proteome</keyword>
<dbReference type="Proteomes" id="UP000648984">
    <property type="component" value="Unassembled WGS sequence"/>
</dbReference>
<evidence type="ECO:0000256" key="1">
    <source>
        <dbReference type="ARBA" id="ARBA00004141"/>
    </source>
</evidence>
<evidence type="ECO:0000256" key="5">
    <source>
        <dbReference type="SAM" id="SignalP"/>
    </source>
</evidence>
<evidence type="ECO:0000256" key="3">
    <source>
        <dbReference type="ARBA" id="ARBA00022989"/>
    </source>
</evidence>
<evidence type="ECO:0000313" key="7">
    <source>
        <dbReference type="EMBL" id="NMG75727.1"/>
    </source>
</evidence>
<comment type="caution">
    <text evidence="7">The sequence shown here is derived from an EMBL/GenBank/DDBJ whole genome shotgun (WGS) entry which is preliminary data.</text>
</comment>
<evidence type="ECO:0000256" key="4">
    <source>
        <dbReference type="ARBA" id="ARBA00023136"/>
    </source>
</evidence>
<keyword evidence="2" id="KW-0812">Transmembrane</keyword>
<evidence type="ECO:0000256" key="2">
    <source>
        <dbReference type="ARBA" id="ARBA00022692"/>
    </source>
</evidence>
<dbReference type="EMBL" id="WTVQ01000020">
    <property type="protein sequence ID" value="NMG75727.1"/>
    <property type="molecule type" value="Genomic_DNA"/>
</dbReference>
<evidence type="ECO:0000313" key="8">
    <source>
        <dbReference type="Proteomes" id="UP000648984"/>
    </source>
</evidence>
<dbReference type="Pfam" id="PF13675">
    <property type="entry name" value="PilJ"/>
    <property type="match status" value="2"/>
</dbReference>
<protein>
    <recommendedName>
        <fullName evidence="6">NarX-like N-terminal domain-containing protein</fullName>
    </recommendedName>
</protein>
<feature type="domain" description="NarX-like N-terminal" evidence="6">
    <location>
        <begin position="144"/>
        <end position="225"/>
    </location>
</feature>
<feature type="domain" description="NarX-like N-terminal" evidence="6">
    <location>
        <begin position="28"/>
        <end position="120"/>
    </location>
</feature>
<keyword evidence="5" id="KW-0732">Signal</keyword>
<gene>
    <name evidence="7" type="ORF">GPA25_13250</name>
</gene>
<name>A0ABX1QBF9_9RHOO</name>
<dbReference type="InterPro" id="IPR029095">
    <property type="entry name" value="NarX-like_N"/>
</dbReference>